<dbReference type="EMBL" id="BGPR01000995">
    <property type="protein sequence ID" value="GBM42416.1"/>
    <property type="molecule type" value="Genomic_DNA"/>
</dbReference>
<accession>A0A4Y2FPB4</accession>
<gene>
    <name evidence="1" type="ORF">AVEN_138765_1</name>
</gene>
<sequence length="102" mass="11351">MGAWTVITVSNFFLRIISNVIFRGLSLGMPIQEIESGSSACVFISKNKILFARTLKNENTANSETTKVLAFLSVGHVHLTASWELLDIRIFSFLYVAINTLL</sequence>
<evidence type="ECO:0000313" key="2">
    <source>
        <dbReference type="Proteomes" id="UP000499080"/>
    </source>
</evidence>
<comment type="caution">
    <text evidence="1">The sequence shown here is derived from an EMBL/GenBank/DDBJ whole genome shotgun (WGS) entry which is preliminary data.</text>
</comment>
<evidence type="ECO:0000313" key="1">
    <source>
        <dbReference type="EMBL" id="GBM42416.1"/>
    </source>
</evidence>
<dbReference type="AlphaFoldDB" id="A0A4Y2FPB4"/>
<dbReference type="Proteomes" id="UP000499080">
    <property type="component" value="Unassembled WGS sequence"/>
</dbReference>
<name>A0A4Y2FPB4_ARAVE</name>
<protein>
    <submittedName>
        <fullName evidence="1">Uncharacterized protein</fullName>
    </submittedName>
</protein>
<reference evidence="1 2" key="1">
    <citation type="journal article" date="2019" name="Sci. Rep.">
        <title>Orb-weaving spider Araneus ventricosus genome elucidates the spidroin gene catalogue.</title>
        <authorList>
            <person name="Kono N."/>
            <person name="Nakamura H."/>
            <person name="Ohtoshi R."/>
            <person name="Moran D.A.P."/>
            <person name="Shinohara A."/>
            <person name="Yoshida Y."/>
            <person name="Fujiwara M."/>
            <person name="Mori M."/>
            <person name="Tomita M."/>
            <person name="Arakawa K."/>
        </authorList>
    </citation>
    <scope>NUCLEOTIDE SEQUENCE [LARGE SCALE GENOMIC DNA]</scope>
</reference>
<keyword evidence="2" id="KW-1185">Reference proteome</keyword>
<organism evidence="1 2">
    <name type="scientific">Araneus ventricosus</name>
    <name type="common">Orbweaver spider</name>
    <name type="synonym">Epeira ventricosa</name>
    <dbReference type="NCBI Taxonomy" id="182803"/>
    <lineage>
        <taxon>Eukaryota</taxon>
        <taxon>Metazoa</taxon>
        <taxon>Ecdysozoa</taxon>
        <taxon>Arthropoda</taxon>
        <taxon>Chelicerata</taxon>
        <taxon>Arachnida</taxon>
        <taxon>Araneae</taxon>
        <taxon>Araneomorphae</taxon>
        <taxon>Entelegynae</taxon>
        <taxon>Araneoidea</taxon>
        <taxon>Araneidae</taxon>
        <taxon>Araneus</taxon>
    </lineage>
</organism>
<proteinExistence type="predicted"/>